<feature type="transmembrane region" description="Helical" evidence="1">
    <location>
        <begin position="70"/>
        <end position="88"/>
    </location>
</feature>
<dbReference type="InterPro" id="IPR046130">
    <property type="entry name" value="DUF6127"/>
</dbReference>
<keyword evidence="3" id="KW-1185">Reference proteome</keyword>
<gene>
    <name evidence="2" type="ORF">SKTS_30390</name>
</gene>
<dbReference type="Proteomes" id="UP000502260">
    <property type="component" value="Chromosome"/>
</dbReference>
<dbReference type="EMBL" id="AP022853">
    <property type="protein sequence ID" value="BCB28153.1"/>
    <property type="molecule type" value="Genomic_DNA"/>
</dbReference>
<dbReference type="AlphaFoldDB" id="A0A6F8VEA5"/>
<evidence type="ECO:0008006" key="4">
    <source>
        <dbReference type="Google" id="ProtNLM"/>
    </source>
</evidence>
<dbReference type="RefSeq" id="WP_198420375.1">
    <property type="nucleotide sequence ID" value="NZ_AP022853.1"/>
</dbReference>
<evidence type="ECO:0000313" key="2">
    <source>
        <dbReference type="EMBL" id="BCB28153.1"/>
    </source>
</evidence>
<protein>
    <recommendedName>
        <fullName evidence="4">Transmembrane protein</fullName>
    </recommendedName>
</protein>
<keyword evidence="1" id="KW-1133">Transmembrane helix</keyword>
<organism evidence="2 3">
    <name type="scientific">Sulfurimicrobium lacus</name>
    <dbReference type="NCBI Taxonomy" id="2715678"/>
    <lineage>
        <taxon>Bacteria</taxon>
        <taxon>Pseudomonadati</taxon>
        <taxon>Pseudomonadota</taxon>
        <taxon>Betaproteobacteria</taxon>
        <taxon>Nitrosomonadales</taxon>
        <taxon>Sulfuricellaceae</taxon>
        <taxon>Sulfurimicrobium</taxon>
    </lineage>
</organism>
<reference evidence="3" key="1">
    <citation type="submission" date="2020-03" db="EMBL/GenBank/DDBJ databases">
        <title>Complete genome sequence of sulfur-oxidizing bacterium skT11.</title>
        <authorList>
            <person name="Kanda M."/>
            <person name="Kojima H."/>
            <person name="Fukui M."/>
        </authorList>
    </citation>
    <scope>NUCLEOTIDE SEQUENCE [LARGE SCALE GENOMIC DNA]</scope>
    <source>
        <strain evidence="3">skT11</strain>
    </source>
</reference>
<sequence>MDGAQIERRKMVTLPQEEFEEILERAAERGARHALHEVGLDGEDAAHDIRELRNLLDAFNEAKKTAGLTIIKMLVTGMVMALLAGAFVKLKLFGGAQ</sequence>
<name>A0A6F8VEA5_9PROT</name>
<evidence type="ECO:0000256" key="1">
    <source>
        <dbReference type="SAM" id="Phobius"/>
    </source>
</evidence>
<proteinExistence type="predicted"/>
<dbReference type="Pfam" id="PF19622">
    <property type="entry name" value="DUF6127"/>
    <property type="match status" value="1"/>
</dbReference>
<dbReference type="KEGG" id="slac:SKTS_30390"/>
<accession>A0A6F8VEA5</accession>
<evidence type="ECO:0000313" key="3">
    <source>
        <dbReference type="Proteomes" id="UP000502260"/>
    </source>
</evidence>
<keyword evidence="1" id="KW-0812">Transmembrane</keyword>
<keyword evidence="1" id="KW-0472">Membrane</keyword>